<dbReference type="Proteomes" id="UP000567067">
    <property type="component" value="Unassembled WGS sequence"/>
</dbReference>
<comment type="caution">
    <text evidence="1">The sequence shown here is derived from an EMBL/GenBank/DDBJ whole genome shotgun (WGS) entry which is preliminary data.</text>
</comment>
<dbReference type="EMBL" id="JACJIP010000001">
    <property type="protein sequence ID" value="MBA9083832.1"/>
    <property type="molecule type" value="Genomic_DNA"/>
</dbReference>
<organism evidence="1 2">
    <name type="scientific">Fontibacillus solani</name>
    <dbReference type="NCBI Taxonomy" id="1572857"/>
    <lineage>
        <taxon>Bacteria</taxon>
        <taxon>Bacillati</taxon>
        <taxon>Bacillota</taxon>
        <taxon>Bacilli</taxon>
        <taxon>Bacillales</taxon>
        <taxon>Paenibacillaceae</taxon>
        <taxon>Fontibacillus</taxon>
    </lineage>
</organism>
<name>A0A7W3SPH9_9BACL</name>
<sequence>MHTKYLDSIIVNEVTYKDFQVEIGNMDYGMEIDGILGTLPSWQAYALINSRQTFALIGEKAFFKLGTVGNSRG</sequence>
<protein>
    <submittedName>
        <fullName evidence="1">Uncharacterized protein</fullName>
    </submittedName>
</protein>
<reference evidence="1 2" key="1">
    <citation type="submission" date="2020-08" db="EMBL/GenBank/DDBJ databases">
        <title>Genomic Encyclopedia of Type Strains, Phase III (KMG-III): the genomes of soil and plant-associated and newly described type strains.</title>
        <authorList>
            <person name="Whitman W."/>
        </authorList>
    </citation>
    <scope>NUCLEOTIDE SEQUENCE [LARGE SCALE GENOMIC DNA]</scope>
    <source>
        <strain evidence="1 2">CECT 8693</strain>
    </source>
</reference>
<evidence type="ECO:0000313" key="2">
    <source>
        <dbReference type="Proteomes" id="UP000567067"/>
    </source>
</evidence>
<gene>
    <name evidence="1" type="ORF">FHR92_000275</name>
</gene>
<evidence type="ECO:0000313" key="1">
    <source>
        <dbReference type="EMBL" id="MBA9083832.1"/>
    </source>
</evidence>
<dbReference type="AlphaFoldDB" id="A0A7W3SPH9"/>
<accession>A0A7W3SPH9</accession>
<proteinExistence type="predicted"/>
<keyword evidence="2" id="KW-1185">Reference proteome</keyword>